<protein>
    <submittedName>
        <fullName evidence="2">NADH dehydrogenase subunit 2</fullName>
    </submittedName>
</protein>
<feature type="transmembrane region" description="Helical" evidence="1">
    <location>
        <begin position="29"/>
        <end position="49"/>
    </location>
</feature>
<evidence type="ECO:0000313" key="2">
    <source>
        <dbReference type="EMBL" id="QIK50412.1"/>
    </source>
</evidence>
<dbReference type="AlphaFoldDB" id="A0A6G7WE06"/>
<feature type="transmembrane region" description="Helical" evidence="1">
    <location>
        <begin position="219"/>
        <end position="237"/>
    </location>
</feature>
<name>A0A6G7WE06_9PLAT</name>
<keyword evidence="1" id="KW-0472">Membrane</keyword>
<keyword evidence="1" id="KW-0812">Transmembrane</keyword>
<feature type="transmembrane region" description="Helical" evidence="1">
    <location>
        <begin position="138"/>
        <end position="157"/>
    </location>
</feature>
<reference evidence="2" key="1">
    <citation type="submission" date="2019-11" db="EMBL/GenBank/DDBJ databases">
        <authorList>
            <person name="Yang C."/>
        </authorList>
    </citation>
    <scope>NUCLEOTIDE SEQUENCE</scope>
    <source>
        <tissue evidence="2">Muscle</tissue>
    </source>
</reference>
<feature type="transmembrane region" description="Helical" evidence="1">
    <location>
        <begin position="187"/>
        <end position="207"/>
    </location>
</feature>
<evidence type="ECO:0000256" key="1">
    <source>
        <dbReference type="SAM" id="Phobius"/>
    </source>
</evidence>
<feature type="transmembrane region" description="Helical" evidence="1">
    <location>
        <begin position="56"/>
        <end position="77"/>
    </location>
</feature>
<gene>
    <name evidence="2" type="primary">nad2</name>
</gene>
<accession>A0A6G7WE06</accession>
<feature type="transmembrane region" description="Helical" evidence="1">
    <location>
        <begin position="111"/>
        <end position="132"/>
    </location>
</feature>
<dbReference type="EMBL" id="MN746360">
    <property type="protein sequence ID" value="QIK50412.1"/>
    <property type="molecule type" value="Genomic_DNA"/>
</dbReference>
<feature type="transmembrane region" description="Helical" evidence="1">
    <location>
        <begin position="83"/>
        <end position="104"/>
    </location>
</feature>
<proteinExistence type="predicted"/>
<feature type="transmembrane region" description="Helical" evidence="1">
    <location>
        <begin position="249"/>
        <end position="270"/>
    </location>
</feature>
<sequence>MGLVSFLSCFFSILFSLLCLSSTNLLNIWLFLELSVLSVIPCFFGNYLYINYYKGLLYYLLLSGISSGLIFSGFLLINEGGSFISFVGFLVKFCLFPVGFWLYIVGNSSSWVVIWLVSCCSKIFTPMVNLIFSQEFFYLTQMLCILTLLFSSLYFWFGGSSLRLIWINMSISSSCVVFFLFLYSCNILSYILLIYYLIWSSICVYNLSNSQHFNNTFSSGLSIFILYSIPFSLSFFYKMLGVCALVNSPASWALILSFFIYGISEQYYLFKSWGFNWSVQDGNLVY</sequence>
<keyword evidence="2" id="KW-0496">Mitochondrion</keyword>
<geneLocation type="mitochondrion" evidence="2"/>
<organism evidence="2">
    <name type="scientific">Capsala pricei</name>
    <dbReference type="NCBI Taxonomy" id="651779"/>
    <lineage>
        <taxon>Eukaryota</taxon>
        <taxon>Metazoa</taxon>
        <taxon>Spiralia</taxon>
        <taxon>Lophotrochozoa</taxon>
        <taxon>Platyhelminthes</taxon>
        <taxon>Monogenea</taxon>
        <taxon>Monopisthocotylea</taxon>
        <taxon>Capsalidea</taxon>
        <taxon>Capsalidae</taxon>
        <taxon>Capsala</taxon>
    </lineage>
</organism>
<keyword evidence="1" id="KW-1133">Transmembrane helix</keyword>